<dbReference type="PROSITE" id="PS50297">
    <property type="entry name" value="ANK_REP_REGION"/>
    <property type="match status" value="2"/>
</dbReference>
<gene>
    <name evidence="2" type="ORF">OEZ85_013484</name>
</gene>
<dbReference type="PROSITE" id="PS50088">
    <property type="entry name" value="ANK_REPEAT"/>
    <property type="match status" value="2"/>
</dbReference>
<sequence>MASMFGQHALPSYWLHDAVARGDLKLMKQLLADPAFPVNKPVQMPNGIIFIPLHVAIMQRNTAAEQLLLEAGGNPDAVAEEFRQQYRQQPAGEAAAADTAAADTDAAKAAAAAAAKAAAAAAEPRRCSFAELLVAEAADLTGVADVALGTSWLHEVVRHRMGEVVAKSLVKAGAPLDAGDGKGNTALHYSLELDDLPTCRMLLDLGANMNLYNKVGYTSFSCACMAGEPSLVTYMMSLGADVNGGSSRPLQLTCKGSPGKAIYRNPEASVDQVSAWMAAWAADKDGKRKIYFDIAKQLLSHGADPQAGSDDGSFPLLAAAEVGFTEVMQELVSADMYRAALAAISAIETYAKQKTTAADTDAAAAAAAAKAAASAPDAAGKARALQRVPAGSLSKAAAAAETDVSNITTTVAPCLNRLSPGDSHTPLLVAVLSGSVAAVEKLIALGADPNLPAGVEQKPAIYAAAKKGSLDMVTKLVELGAEWPHGKIASLTGNDVVQLLVESYKGAKKLQPSMAVKLLTAAEKRGQQARCKQGDAAAAAAAAEREAAAAAAWLLQKEEQEQQQGKDGVEAAVAAGSAAAAAAAAGDWQPA</sequence>
<evidence type="ECO:0000313" key="2">
    <source>
        <dbReference type="EMBL" id="WIA23812.1"/>
    </source>
</evidence>
<dbReference type="Pfam" id="PF00023">
    <property type="entry name" value="Ank"/>
    <property type="match status" value="1"/>
</dbReference>
<dbReference type="Proteomes" id="UP001244341">
    <property type="component" value="Chromosome 17b"/>
</dbReference>
<dbReference type="Pfam" id="PF12796">
    <property type="entry name" value="Ank_2"/>
    <property type="match status" value="1"/>
</dbReference>
<keyword evidence="3" id="KW-1185">Reference proteome</keyword>
<evidence type="ECO:0008006" key="4">
    <source>
        <dbReference type="Google" id="ProtNLM"/>
    </source>
</evidence>
<accession>A0ABY8UQE6</accession>
<protein>
    <recommendedName>
        <fullName evidence="4">Ankyrin repeat-containing domain protein</fullName>
    </recommendedName>
</protein>
<keyword evidence="1" id="KW-0040">ANK repeat</keyword>
<dbReference type="EMBL" id="CP126224">
    <property type="protein sequence ID" value="WIA23812.1"/>
    <property type="molecule type" value="Genomic_DNA"/>
</dbReference>
<dbReference type="InterPro" id="IPR051616">
    <property type="entry name" value="Cul2-RING_E3_ligase_SR"/>
</dbReference>
<reference evidence="2 3" key="1">
    <citation type="submission" date="2023-05" db="EMBL/GenBank/DDBJ databases">
        <title>A 100% complete, gapless, phased diploid assembly of the Scenedesmus obliquus UTEX 3031 genome.</title>
        <authorList>
            <person name="Biondi T.C."/>
            <person name="Hanschen E.R."/>
            <person name="Kwon T."/>
            <person name="Eng W."/>
            <person name="Kruse C.P.S."/>
            <person name="Koehler S.I."/>
            <person name="Kunde Y."/>
            <person name="Gleasner C.D."/>
            <person name="You Mak K.T."/>
            <person name="Polle J."/>
            <person name="Hovde B.T."/>
            <person name="Starkenburg S.R."/>
        </authorList>
    </citation>
    <scope>NUCLEOTIDE SEQUENCE [LARGE SCALE GENOMIC DNA]</scope>
    <source>
        <strain evidence="2 3">DOE0152z</strain>
    </source>
</reference>
<proteinExistence type="predicted"/>
<name>A0ABY8UQE6_TETOB</name>
<dbReference type="SUPFAM" id="SSF48403">
    <property type="entry name" value="Ankyrin repeat"/>
    <property type="match status" value="1"/>
</dbReference>
<evidence type="ECO:0000256" key="1">
    <source>
        <dbReference type="PROSITE-ProRule" id="PRU00023"/>
    </source>
</evidence>
<dbReference type="InterPro" id="IPR002110">
    <property type="entry name" value="Ankyrin_rpt"/>
</dbReference>
<organism evidence="2 3">
    <name type="scientific">Tetradesmus obliquus</name>
    <name type="common">Green alga</name>
    <name type="synonym">Acutodesmus obliquus</name>
    <dbReference type="NCBI Taxonomy" id="3088"/>
    <lineage>
        <taxon>Eukaryota</taxon>
        <taxon>Viridiplantae</taxon>
        <taxon>Chlorophyta</taxon>
        <taxon>core chlorophytes</taxon>
        <taxon>Chlorophyceae</taxon>
        <taxon>CS clade</taxon>
        <taxon>Sphaeropleales</taxon>
        <taxon>Scenedesmaceae</taxon>
        <taxon>Tetradesmus</taxon>
    </lineage>
</organism>
<feature type="repeat" description="ANK" evidence="1">
    <location>
        <begin position="182"/>
        <end position="214"/>
    </location>
</feature>
<dbReference type="SMART" id="SM00248">
    <property type="entry name" value="ANK"/>
    <property type="match status" value="7"/>
</dbReference>
<dbReference type="Gene3D" id="1.25.40.20">
    <property type="entry name" value="Ankyrin repeat-containing domain"/>
    <property type="match status" value="4"/>
</dbReference>
<dbReference type="InterPro" id="IPR036770">
    <property type="entry name" value="Ankyrin_rpt-contain_sf"/>
</dbReference>
<evidence type="ECO:0000313" key="3">
    <source>
        <dbReference type="Proteomes" id="UP001244341"/>
    </source>
</evidence>
<dbReference type="PANTHER" id="PTHR46224:SF64">
    <property type="entry name" value="IQ MOTIF AND ANKYRIN REPEAT DOMAIN-CONTAINING PROTEIN 1"/>
    <property type="match status" value="1"/>
</dbReference>
<feature type="repeat" description="ANK" evidence="1">
    <location>
        <begin position="422"/>
        <end position="454"/>
    </location>
</feature>
<dbReference type="PANTHER" id="PTHR46224">
    <property type="entry name" value="ANKYRIN REPEAT FAMILY PROTEIN"/>
    <property type="match status" value="1"/>
</dbReference>